<dbReference type="RefSeq" id="WP_420040369.1">
    <property type="nucleotide sequence ID" value="NZ_CP128986.1"/>
</dbReference>
<dbReference type="InterPro" id="IPR036388">
    <property type="entry name" value="WH-like_DNA-bd_sf"/>
</dbReference>
<dbReference type="InterPro" id="IPR023187">
    <property type="entry name" value="Tscrpt_reg_MarR-type_CS"/>
</dbReference>
<dbReference type="AlphaFoldDB" id="A0AA97GU24"/>
<dbReference type="PROSITE" id="PS01117">
    <property type="entry name" value="HTH_MARR_1"/>
    <property type="match status" value="1"/>
</dbReference>
<dbReference type="PROSITE" id="PS50995">
    <property type="entry name" value="HTH_MARR_2"/>
    <property type="match status" value="1"/>
</dbReference>
<dbReference type="InterPro" id="IPR000835">
    <property type="entry name" value="HTH_MarR-typ"/>
</dbReference>
<dbReference type="Gene3D" id="1.10.10.10">
    <property type="entry name" value="Winged helix-like DNA-binding domain superfamily/Winged helix DNA-binding domain"/>
    <property type="match status" value="1"/>
</dbReference>
<keyword evidence="1" id="KW-0805">Transcription regulation</keyword>
<feature type="domain" description="HTH marR-type" evidence="4">
    <location>
        <begin position="7"/>
        <end position="142"/>
    </location>
</feature>
<evidence type="ECO:0000259" key="4">
    <source>
        <dbReference type="PROSITE" id="PS50995"/>
    </source>
</evidence>
<keyword evidence="2" id="KW-0238">DNA-binding</keyword>
<sequence length="144" mass="16042">MVGSHREAELRRAVEALYFGYRAFTSLPDRILAEYDLGRAHHRILYFVQREPGISVGSLVAVLDVSKQALHRPIRELEDLGLVTITSDPRDGRVRCLSTTAQGAKLESRLTGAQLDLLEAVFADVDSHAERSWRDVMARLVGDG</sequence>
<dbReference type="SMART" id="SM00347">
    <property type="entry name" value="HTH_MARR"/>
    <property type="match status" value="1"/>
</dbReference>
<dbReference type="GO" id="GO:0003677">
    <property type="term" value="F:DNA binding"/>
    <property type="evidence" value="ECO:0007669"/>
    <property type="project" value="UniProtKB-KW"/>
</dbReference>
<dbReference type="PANTHER" id="PTHR33164">
    <property type="entry name" value="TRANSCRIPTIONAL REGULATOR, MARR FAMILY"/>
    <property type="match status" value="1"/>
</dbReference>
<evidence type="ECO:0000256" key="2">
    <source>
        <dbReference type="ARBA" id="ARBA00023125"/>
    </source>
</evidence>
<dbReference type="GO" id="GO:0003700">
    <property type="term" value="F:DNA-binding transcription factor activity"/>
    <property type="evidence" value="ECO:0007669"/>
    <property type="project" value="InterPro"/>
</dbReference>
<dbReference type="InterPro" id="IPR036390">
    <property type="entry name" value="WH_DNA-bd_sf"/>
</dbReference>
<accession>A0AA97GU24</accession>
<name>A0AA97GU24_9ACTN</name>
<dbReference type="Pfam" id="PF12802">
    <property type="entry name" value="MarR_2"/>
    <property type="match status" value="1"/>
</dbReference>
<evidence type="ECO:0000256" key="3">
    <source>
        <dbReference type="ARBA" id="ARBA00023163"/>
    </source>
</evidence>
<evidence type="ECO:0000256" key="1">
    <source>
        <dbReference type="ARBA" id="ARBA00023015"/>
    </source>
</evidence>
<evidence type="ECO:0000313" key="5">
    <source>
        <dbReference type="EMBL" id="WOC11022.1"/>
    </source>
</evidence>
<dbReference type="PANTHER" id="PTHR33164:SF44">
    <property type="entry name" value="TRANSCRIPTIONAL REGULATORY PROTEIN"/>
    <property type="match status" value="1"/>
</dbReference>
<organism evidence="5">
    <name type="scientific">Gordonia sp. MP11Mi</name>
    <dbReference type="NCBI Taxonomy" id="3022769"/>
    <lineage>
        <taxon>Bacteria</taxon>
        <taxon>Bacillati</taxon>
        <taxon>Actinomycetota</taxon>
        <taxon>Actinomycetes</taxon>
        <taxon>Mycobacteriales</taxon>
        <taxon>Gordoniaceae</taxon>
        <taxon>Gordonia</taxon>
    </lineage>
</organism>
<keyword evidence="3" id="KW-0804">Transcription</keyword>
<dbReference type="SUPFAM" id="SSF46785">
    <property type="entry name" value="Winged helix' DNA-binding domain"/>
    <property type="match status" value="1"/>
</dbReference>
<proteinExistence type="predicted"/>
<dbReference type="EMBL" id="CP128986">
    <property type="protein sequence ID" value="WOC11022.1"/>
    <property type="molecule type" value="Genomic_DNA"/>
</dbReference>
<dbReference type="GO" id="GO:0006950">
    <property type="term" value="P:response to stress"/>
    <property type="evidence" value="ECO:0007669"/>
    <property type="project" value="TreeGrafter"/>
</dbReference>
<dbReference type="InterPro" id="IPR039422">
    <property type="entry name" value="MarR/SlyA-like"/>
</dbReference>
<gene>
    <name evidence="5" type="ORF">MP11Mi_00830</name>
</gene>
<protein>
    <recommendedName>
        <fullName evidence="4">HTH marR-type domain-containing protein</fullName>
    </recommendedName>
</protein>
<reference evidence="5" key="1">
    <citation type="submission" date="2023-06" db="EMBL/GenBank/DDBJ databases">
        <title>Gordonia sp. nov. and Pseudochrobactrum sp. nov., two species isolated from the burying beetle Nicrophorus vespilloides.</title>
        <authorList>
            <person name="Poehlein A."/>
            <person name="Guzman J."/>
            <person name="Daniel R."/>
            <person name="Vilcinskas A."/>
        </authorList>
    </citation>
    <scope>NUCLEOTIDE SEQUENCE</scope>
    <source>
        <strain evidence="5">MP11Mi</strain>
    </source>
</reference>